<evidence type="ECO:0000256" key="12">
    <source>
        <dbReference type="ARBA" id="ARBA00063051"/>
    </source>
</evidence>
<keyword evidence="8" id="KW-0406">Ion transport</keyword>
<keyword evidence="3" id="KW-0813">Transport</keyword>
<evidence type="ECO:0000256" key="15">
    <source>
        <dbReference type="SAM" id="Phobius"/>
    </source>
</evidence>
<evidence type="ECO:0000256" key="1">
    <source>
        <dbReference type="ARBA" id="ARBA00004141"/>
    </source>
</evidence>
<evidence type="ECO:0000256" key="10">
    <source>
        <dbReference type="ARBA" id="ARBA00023310"/>
    </source>
</evidence>
<evidence type="ECO:0000256" key="3">
    <source>
        <dbReference type="ARBA" id="ARBA00022448"/>
    </source>
</evidence>
<dbReference type="Proteomes" id="UP000694392">
    <property type="component" value="Unplaced"/>
</dbReference>
<evidence type="ECO:0000256" key="13">
    <source>
        <dbReference type="ARBA" id="ARBA00071928"/>
    </source>
</evidence>
<accession>A0A8D0GSV8</accession>
<reference evidence="16" key="2">
    <citation type="submission" date="2025-09" db="UniProtKB">
        <authorList>
            <consortium name="Ensembl"/>
        </authorList>
    </citation>
    <scope>IDENTIFICATION</scope>
</reference>
<evidence type="ECO:0000256" key="7">
    <source>
        <dbReference type="ARBA" id="ARBA00022989"/>
    </source>
</evidence>
<comment type="catalytic activity">
    <reaction evidence="11">
        <text>H(+)(in) = H(+)(out)</text>
        <dbReference type="Rhea" id="RHEA:34979"/>
        <dbReference type="ChEBI" id="CHEBI:15378"/>
    </reaction>
</comment>
<dbReference type="InterPro" id="IPR035908">
    <property type="entry name" value="F0_ATP_A_sf"/>
</dbReference>
<comment type="subcellular location">
    <subcellularLocation>
        <location evidence="1">Membrane</location>
        <topology evidence="1">Multi-pass membrane protein</topology>
    </subcellularLocation>
</comment>
<dbReference type="GO" id="GO:0015986">
    <property type="term" value="P:proton motive force-driven ATP synthesis"/>
    <property type="evidence" value="ECO:0007669"/>
    <property type="project" value="InterPro"/>
</dbReference>
<dbReference type="PROSITE" id="PS00449">
    <property type="entry name" value="ATPASE_A"/>
    <property type="match status" value="1"/>
</dbReference>
<dbReference type="Gene3D" id="1.20.120.220">
    <property type="entry name" value="ATP synthase, F0 complex, subunit A"/>
    <property type="match status" value="1"/>
</dbReference>
<dbReference type="InterPro" id="IPR023011">
    <property type="entry name" value="ATP_synth_F0_asu_AS"/>
</dbReference>
<evidence type="ECO:0000313" key="17">
    <source>
        <dbReference type="Proteomes" id="UP000694392"/>
    </source>
</evidence>
<evidence type="ECO:0000313" key="16">
    <source>
        <dbReference type="Ensembl" id="ENSSPUP00000009249.1"/>
    </source>
</evidence>
<sequence length="47" mass="5007">MTLVVVETISLLIRPIALGVRLAANLMAGHLLLQLIALAIIHLPTPI</sequence>
<dbReference type="GeneTree" id="ENSGT01130000281046"/>
<protein>
    <recommendedName>
        <fullName evidence="13">ATP synthase F(0) complex subunit a</fullName>
    </recommendedName>
    <alternativeName>
        <fullName evidence="14">Proton-conducting channel, ATP synthase F(0) complex subunit a</fullName>
    </alternativeName>
</protein>
<keyword evidence="17" id="KW-1185">Reference proteome</keyword>
<evidence type="ECO:0000256" key="4">
    <source>
        <dbReference type="ARBA" id="ARBA00022547"/>
    </source>
</evidence>
<organism evidence="16 17">
    <name type="scientific">Sphenodon punctatus</name>
    <name type="common">Tuatara</name>
    <name type="synonym">Hatteria punctata</name>
    <dbReference type="NCBI Taxonomy" id="8508"/>
    <lineage>
        <taxon>Eukaryota</taxon>
        <taxon>Metazoa</taxon>
        <taxon>Chordata</taxon>
        <taxon>Craniata</taxon>
        <taxon>Vertebrata</taxon>
        <taxon>Euteleostomi</taxon>
        <taxon>Lepidosauria</taxon>
        <taxon>Sphenodontia</taxon>
        <taxon>Sphenodontidae</taxon>
        <taxon>Sphenodon</taxon>
    </lineage>
</organism>
<keyword evidence="10" id="KW-0066">ATP synthesis</keyword>
<dbReference type="SUPFAM" id="SSF81336">
    <property type="entry name" value="F1F0 ATP synthase subunit A"/>
    <property type="match status" value="1"/>
</dbReference>
<evidence type="ECO:0000256" key="5">
    <source>
        <dbReference type="ARBA" id="ARBA00022692"/>
    </source>
</evidence>
<evidence type="ECO:0000256" key="6">
    <source>
        <dbReference type="ARBA" id="ARBA00022781"/>
    </source>
</evidence>
<dbReference type="GO" id="GO:0015078">
    <property type="term" value="F:proton transmembrane transporter activity"/>
    <property type="evidence" value="ECO:0007669"/>
    <property type="project" value="InterPro"/>
</dbReference>
<keyword evidence="7 15" id="KW-1133">Transmembrane helix</keyword>
<feature type="transmembrane region" description="Helical" evidence="15">
    <location>
        <begin position="22"/>
        <end position="43"/>
    </location>
</feature>
<comment type="subunit">
    <text evidence="12">Component of the ATP synthase complex composed at least of ATP5F1A/subunit alpha, ATP5F1B/subunit beta, ATP5MC1/subunit c (homooctomer), MT-ATP6/subunit a, MT-ATP8/subunit 8, ATP5ME/subunit e, ATP5MF/subunit f, ATP5MG/subunit g, ATP5MK/subunit k, ATP5MJ/subunit j, ATP5F1C/subunit gamma, ATP5F1D/subunit delta, ATP5F1E/subunit epsilon, ATP5PF/subunit F6, ATP5PB/subunit b, ATP5PD/subunit d, ATP5PO/subunit OSCP. ATP synthase complex consists of a soluble F(1) head domain (subunits alpha(3) and beta(3)) - the catalytic core - and a membrane F(0) domain - the membrane proton channel (subunits c, a, 8, e, f, g, k and j). These two domains are linked by a central stalk (subunits gamma, delta, and epsilon) rotating inside the F1 region and a stationary peripheral stalk (subunits F6, b, d, and OSCP). Interacts with DNAJC30; interaction is direct.</text>
</comment>
<dbReference type="AlphaFoldDB" id="A0A8D0GSV8"/>
<reference evidence="16" key="1">
    <citation type="submission" date="2025-08" db="UniProtKB">
        <authorList>
            <consortium name="Ensembl"/>
        </authorList>
    </citation>
    <scope>IDENTIFICATION</scope>
</reference>
<evidence type="ECO:0000256" key="9">
    <source>
        <dbReference type="ARBA" id="ARBA00023136"/>
    </source>
</evidence>
<evidence type="ECO:0000256" key="2">
    <source>
        <dbReference type="ARBA" id="ARBA00006810"/>
    </source>
</evidence>
<keyword evidence="9 15" id="KW-0472">Membrane</keyword>
<proteinExistence type="inferred from homology"/>
<name>A0A8D0GSV8_SPHPU</name>
<evidence type="ECO:0000256" key="14">
    <source>
        <dbReference type="ARBA" id="ARBA00081802"/>
    </source>
</evidence>
<dbReference type="GO" id="GO:0045259">
    <property type="term" value="C:proton-transporting ATP synthase complex"/>
    <property type="evidence" value="ECO:0007669"/>
    <property type="project" value="UniProtKB-KW"/>
</dbReference>
<comment type="similarity">
    <text evidence="2">Belongs to the ATPase A chain family.</text>
</comment>
<dbReference type="Pfam" id="PF00119">
    <property type="entry name" value="ATP-synt_A"/>
    <property type="match status" value="1"/>
</dbReference>
<dbReference type="Ensembl" id="ENSSPUT00000009869.1">
    <property type="protein sequence ID" value="ENSSPUP00000009249.1"/>
    <property type="gene ID" value="ENSSPUG00000007191.1"/>
</dbReference>
<keyword evidence="5 15" id="KW-0812">Transmembrane</keyword>
<dbReference type="InterPro" id="IPR000568">
    <property type="entry name" value="ATP_synth_F0_asu"/>
</dbReference>
<evidence type="ECO:0000256" key="11">
    <source>
        <dbReference type="ARBA" id="ARBA00024169"/>
    </source>
</evidence>
<keyword evidence="6" id="KW-0375">Hydrogen ion transport</keyword>
<evidence type="ECO:0000256" key="8">
    <source>
        <dbReference type="ARBA" id="ARBA00023065"/>
    </source>
</evidence>
<keyword evidence="4" id="KW-0138">CF(0)</keyword>